<evidence type="ECO:0000256" key="1">
    <source>
        <dbReference type="SAM" id="MobiDB-lite"/>
    </source>
</evidence>
<protein>
    <submittedName>
        <fullName evidence="2">Uncharacterized protein</fullName>
    </submittedName>
</protein>
<keyword evidence="3" id="KW-1185">Reference proteome</keyword>
<dbReference type="Proteomes" id="UP000233100">
    <property type="component" value="Chromosome 13"/>
</dbReference>
<accession>A0A7N9CM05</accession>
<dbReference type="Ensembl" id="ENSMFAT00000088201.1">
    <property type="protein sequence ID" value="ENSMFAP00000052147.1"/>
    <property type="gene ID" value="ENSMFAG00000063995.1"/>
</dbReference>
<evidence type="ECO:0000313" key="3">
    <source>
        <dbReference type="Proteomes" id="UP000233100"/>
    </source>
</evidence>
<reference evidence="2" key="3">
    <citation type="submission" date="2025-09" db="UniProtKB">
        <authorList>
            <consortium name="Ensembl"/>
        </authorList>
    </citation>
    <scope>IDENTIFICATION</scope>
</reference>
<reference evidence="2 3" key="1">
    <citation type="submission" date="2013-03" db="EMBL/GenBank/DDBJ databases">
        <authorList>
            <person name="Warren W."/>
            <person name="Wilson R.K."/>
        </authorList>
    </citation>
    <scope>NUCLEOTIDE SEQUENCE</scope>
</reference>
<reference evidence="2" key="2">
    <citation type="submission" date="2025-08" db="UniProtKB">
        <authorList>
            <consortium name="Ensembl"/>
        </authorList>
    </citation>
    <scope>IDENTIFICATION</scope>
</reference>
<sequence>VPLHSSLGNKSKTPSQNKQTKEDKNVPSVLHNKAGVKCLFVFPFWDRVLLYFVNLHFPFFFLKRSVGLD</sequence>
<feature type="region of interest" description="Disordered" evidence="1">
    <location>
        <begin position="1"/>
        <end position="26"/>
    </location>
</feature>
<proteinExistence type="predicted"/>
<organism evidence="2 3">
    <name type="scientific">Macaca fascicularis</name>
    <name type="common">Crab-eating macaque</name>
    <name type="synonym">Cynomolgus monkey</name>
    <dbReference type="NCBI Taxonomy" id="9541"/>
    <lineage>
        <taxon>Eukaryota</taxon>
        <taxon>Metazoa</taxon>
        <taxon>Chordata</taxon>
        <taxon>Craniata</taxon>
        <taxon>Vertebrata</taxon>
        <taxon>Euteleostomi</taxon>
        <taxon>Mammalia</taxon>
        <taxon>Eutheria</taxon>
        <taxon>Euarchontoglires</taxon>
        <taxon>Primates</taxon>
        <taxon>Haplorrhini</taxon>
        <taxon>Catarrhini</taxon>
        <taxon>Cercopithecidae</taxon>
        <taxon>Cercopithecinae</taxon>
        <taxon>Macaca</taxon>
    </lineage>
</organism>
<dbReference type="AlphaFoldDB" id="A0A7N9CM05"/>
<feature type="compositionally biased region" description="Polar residues" evidence="1">
    <location>
        <begin position="1"/>
        <end position="18"/>
    </location>
</feature>
<evidence type="ECO:0000313" key="2">
    <source>
        <dbReference type="Ensembl" id="ENSMFAP00000052147.1"/>
    </source>
</evidence>
<dbReference type="GeneTree" id="ENSGT00910000148146"/>
<name>A0A7N9CM05_MACFA</name>